<dbReference type="EMBL" id="MHQC01000021">
    <property type="protein sequence ID" value="OGZ94913.1"/>
    <property type="molecule type" value="Genomic_DNA"/>
</dbReference>
<dbReference type="InterPro" id="IPR046909">
    <property type="entry name" value="cREC_REC"/>
</dbReference>
<dbReference type="Proteomes" id="UP000177152">
    <property type="component" value="Unassembled WGS sequence"/>
</dbReference>
<evidence type="ECO:0000259" key="1">
    <source>
        <dbReference type="Pfam" id="PF20274"/>
    </source>
</evidence>
<dbReference type="AlphaFoldDB" id="A0A1G2K6T1"/>
<organism evidence="2 3">
    <name type="scientific">Candidatus Sungbacteria bacterium RIFCSPHIGHO2_01_FULL_47_32</name>
    <dbReference type="NCBI Taxonomy" id="1802264"/>
    <lineage>
        <taxon>Bacteria</taxon>
        <taxon>Candidatus Sungiibacteriota</taxon>
    </lineage>
</organism>
<proteinExistence type="predicted"/>
<sequence>MARKRAGKSTSPRSGKNPEKMLYWLYMNIWLDDQLNEPDLPKRHTLAGWVGVRNFDEFKKAVEGARARKEPIEIIDFDNDLGNGEAEGYKILEWLGSTHPEYIVEGTDIRLHAENTVRKEWLENYITQARKHKEEFLAIHGDCSTHKPHCKA</sequence>
<protein>
    <recommendedName>
        <fullName evidence="1">Cyclic-phosphate processing Receiver domain-containing protein</fullName>
    </recommendedName>
</protein>
<accession>A0A1G2K6T1</accession>
<evidence type="ECO:0000313" key="2">
    <source>
        <dbReference type="EMBL" id="OGZ94913.1"/>
    </source>
</evidence>
<gene>
    <name evidence="2" type="ORF">A2633_03160</name>
</gene>
<evidence type="ECO:0000313" key="3">
    <source>
        <dbReference type="Proteomes" id="UP000177152"/>
    </source>
</evidence>
<comment type="caution">
    <text evidence="2">The sequence shown here is derived from an EMBL/GenBank/DDBJ whole genome shotgun (WGS) entry which is preliminary data.</text>
</comment>
<name>A0A1G2K6T1_9BACT</name>
<reference evidence="2 3" key="1">
    <citation type="journal article" date="2016" name="Nat. Commun.">
        <title>Thousands of microbial genomes shed light on interconnected biogeochemical processes in an aquifer system.</title>
        <authorList>
            <person name="Anantharaman K."/>
            <person name="Brown C.T."/>
            <person name="Hug L.A."/>
            <person name="Sharon I."/>
            <person name="Castelle C.J."/>
            <person name="Probst A.J."/>
            <person name="Thomas B.C."/>
            <person name="Singh A."/>
            <person name="Wilkins M.J."/>
            <person name="Karaoz U."/>
            <person name="Brodie E.L."/>
            <person name="Williams K.H."/>
            <person name="Hubbard S.S."/>
            <person name="Banfield J.F."/>
        </authorList>
    </citation>
    <scope>NUCLEOTIDE SEQUENCE [LARGE SCALE GENOMIC DNA]</scope>
</reference>
<feature type="domain" description="Cyclic-phosphate processing Receiver" evidence="1">
    <location>
        <begin position="27"/>
        <end position="127"/>
    </location>
</feature>
<dbReference type="Pfam" id="PF20274">
    <property type="entry name" value="cREC_REC"/>
    <property type="match status" value="1"/>
</dbReference>